<protein>
    <submittedName>
        <fullName evidence="1">Helix-turn-helix domain-containing protein</fullName>
    </submittedName>
</protein>
<gene>
    <name evidence="1" type="ORF">KCQ71_11055</name>
</gene>
<proteinExistence type="predicted"/>
<keyword evidence="2" id="KW-1185">Reference proteome</keyword>
<sequence>MVEDTTHRLAALDHPTRRALYDLIAGQDEPVGREAAASALGLSRSTAAFHLEALAAAGLLGVEFRRLGGRRGPGAGRPTKLYTRAAEEISVSVPPRHYELAADLFAGAIAESARTGAGVRDVLRERAAADGRARGERAGTFEAALAGVGFTPREEPAGDLVMGNCPFHQLAQAHTELVCELNYSLVRGMAEGAACGRRVVADPGAGRCCVRAEARPEEAGPP</sequence>
<accession>A0ABS7S8M3</accession>
<dbReference type="EMBL" id="JAGSHT010000010">
    <property type="protein sequence ID" value="MBZ2196694.1"/>
    <property type="molecule type" value="Genomic_DNA"/>
</dbReference>
<evidence type="ECO:0000313" key="2">
    <source>
        <dbReference type="Proteomes" id="UP000826651"/>
    </source>
</evidence>
<dbReference type="SUPFAM" id="SSF46785">
    <property type="entry name" value="Winged helix' DNA-binding domain"/>
    <property type="match status" value="1"/>
</dbReference>
<dbReference type="InterPro" id="IPR036390">
    <property type="entry name" value="WH_DNA-bd_sf"/>
</dbReference>
<evidence type="ECO:0000313" key="1">
    <source>
        <dbReference type="EMBL" id="MBZ2196694.1"/>
    </source>
</evidence>
<dbReference type="Gene3D" id="1.10.10.10">
    <property type="entry name" value="Winged helix-like DNA-binding domain superfamily/Winged helix DNA-binding domain"/>
    <property type="match status" value="1"/>
</dbReference>
<dbReference type="Proteomes" id="UP000826651">
    <property type="component" value="Unassembled WGS sequence"/>
</dbReference>
<dbReference type="Pfam" id="PF12840">
    <property type="entry name" value="HTH_20"/>
    <property type="match status" value="1"/>
</dbReference>
<reference evidence="1 2" key="1">
    <citation type="submission" date="2021-04" db="EMBL/GenBank/DDBJ databases">
        <title>Ruania sp. nov., isolated from sandy soil of mangrove forest.</title>
        <authorList>
            <person name="Ge X."/>
            <person name="Huang R."/>
            <person name="Liu W."/>
        </authorList>
    </citation>
    <scope>NUCLEOTIDE SEQUENCE [LARGE SCALE GENOMIC DNA]</scope>
    <source>
        <strain evidence="1 2">N2-46</strain>
    </source>
</reference>
<name>A0ABS7S8M3_9MICO</name>
<organism evidence="1 2">
    <name type="scientific">Occultella gossypii</name>
    <dbReference type="NCBI Taxonomy" id="2800820"/>
    <lineage>
        <taxon>Bacteria</taxon>
        <taxon>Bacillati</taxon>
        <taxon>Actinomycetota</taxon>
        <taxon>Actinomycetes</taxon>
        <taxon>Micrococcales</taxon>
        <taxon>Ruaniaceae</taxon>
        <taxon>Occultella</taxon>
    </lineage>
</organism>
<comment type="caution">
    <text evidence="1">The sequence shown here is derived from an EMBL/GenBank/DDBJ whole genome shotgun (WGS) entry which is preliminary data.</text>
</comment>
<dbReference type="InterPro" id="IPR036388">
    <property type="entry name" value="WH-like_DNA-bd_sf"/>
</dbReference>
<dbReference type="RefSeq" id="WP_223405777.1">
    <property type="nucleotide sequence ID" value="NZ_JAGSHT010000010.1"/>
</dbReference>